<evidence type="ECO:0000313" key="15">
    <source>
        <dbReference type="Proteomes" id="UP001304243"/>
    </source>
</evidence>
<evidence type="ECO:0000256" key="2">
    <source>
        <dbReference type="ARBA" id="ARBA00022448"/>
    </source>
</evidence>
<feature type="domain" description="ABC transporter" evidence="12">
    <location>
        <begin position="1395"/>
        <end position="1647"/>
    </location>
</feature>
<evidence type="ECO:0000256" key="8">
    <source>
        <dbReference type="ARBA" id="ARBA00023136"/>
    </source>
</evidence>
<dbReference type="InterPro" id="IPR050173">
    <property type="entry name" value="ABC_transporter_C-like"/>
</dbReference>
<proteinExistence type="predicted"/>
<feature type="compositionally biased region" description="Acidic residues" evidence="10">
    <location>
        <begin position="665"/>
        <end position="676"/>
    </location>
</feature>
<feature type="domain" description="ABC transporter" evidence="12">
    <location>
        <begin position="699"/>
        <end position="952"/>
    </location>
</feature>
<accession>A0AAN7HVA4</accession>
<dbReference type="CDD" id="cd18604">
    <property type="entry name" value="ABC_6TM_VMR1_D2_like"/>
    <property type="match status" value="1"/>
</dbReference>
<feature type="transmembrane region" description="Helical" evidence="11">
    <location>
        <begin position="112"/>
        <end position="134"/>
    </location>
</feature>
<feature type="compositionally biased region" description="Low complexity" evidence="10">
    <location>
        <begin position="677"/>
        <end position="689"/>
    </location>
</feature>
<keyword evidence="15" id="KW-1185">Reference proteome</keyword>
<dbReference type="Pfam" id="PF00005">
    <property type="entry name" value="ABC_tran"/>
    <property type="match status" value="2"/>
</dbReference>
<feature type="transmembrane region" description="Helical" evidence="11">
    <location>
        <begin position="333"/>
        <end position="361"/>
    </location>
</feature>
<feature type="transmembrane region" description="Helical" evidence="11">
    <location>
        <begin position="1013"/>
        <end position="1033"/>
    </location>
</feature>
<dbReference type="GeneID" id="89953621"/>
<reference evidence="14 15" key="1">
    <citation type="submission" date="2022-11" db="EMBL/GenBank/DDBJ databases">
        <title>Mucor velutinosus strain NIH1002 WGS.</title>
        <authorList>
            <person name="Subramanian P."/>
            <person name="Mullikin J.C."/>
            <person name="Segre J.A."/>
            <person name="Zelazny A.M."/>
        </authorList>
    </citation>
    <scope>NUCLEOTIDE SEQUENCE [LARGE SCALE GENOMIC DNA]</scope>
    <source>
        <strain evidence="14 15">NIH1002</strain>
    </source>
</reference>
<dbReference type="SUPFAM" id="SSF52540">
    <property type="entry name" value="P-loop containing nucleoside triphosphate hydrolases"/>
    <property type="match status" value="2"/>
</dbReference>
<dbReference type="PROSITE" id="PS00211">
    <property type="entry name" value="ABC_TRANSPORTER_1"/>
    <property type="match status" value="2"/>
</dbReference>
<feature type="transmembrane region" description="Helical" evidence="11">
    <location>
        <begin position="290"/>
        <end position="313"/>
    </location>
</feature>
<name>A0AAN7HVA4_9FUNG</name>
<dbReference type="GO" id="GO:0140359">
    <property type="term" value="F:ABC-type transporter activity"/>
    <property type="evidence" value="ECO:0007669"/>
    <property type="project" value="InterPro"/>
</dbReference>
<evidence type="ECO:0000256" key="1">
    <source>
        <dbReference type="ARBA" id="ARBA00004141"/>
    </source>
</evidence>
<evidence type="ECO:0000259" key="13">
    <source>
        <dbReference type="PROSITE" id="PS50929"/>
    </source>
</evidence>
<evidence type="ECO:0000256" key="10">
    <source>
        <dbReference type="SAM" id="MobiDB-lite"/>
    </source>
</evidence>
<feature type="domain" description="ABC transmembrane type-1" evidence="13">
    <location>
        <begin position="1025"/>
        <end position="1357"/>
    </location>
</feature>
<keyword evidence="7 11" id="KW-1133">Transmembrane helix</keyword>
<dbReference type="GO" id="GO:0000329">
    <property type="term" value="C:fungal-type vacuole membrane"/>
    <property type="evidence" value="ECO:0007669"/>
    <property type="project" value="TreeGrafter"/>
</dbReference>
<dbReference type="Pfam" id="PF00664">
    <property type="entry name" value="ABC_membrane"/>
    <property type="match status" value="2"/>
</dbReference>
<keyword evidence="9" id="KW-0325">Glycoprotein</keyword>
<sequence length="1669" mass="187306">MEHELSASIWSAAGLVGTACLSSIVLSVQRRFYASDTATSGSIRLTEEQPSSSSTGATKPLKYDHVRDYTVPFADNTRLTRILFGTMAMTALRLYDLYDAASQFPSHEKADIYNIICIAMICIAWLYVLALTIVSRRYQLPNTWGFMLNIHLFVYYMTSLFVSLYCLWDAFRVHHRQLTLAQGLPLVLDILFSLDLFYTTGSIEQGPPFLDMEGHDKDKKPAPVAGITVASIFSFLYFNWGTPIVLGVYNNAKDIHLPSLPPTYRGYNLYYIFGAERDRSLIHRLIHANLPALILQAITTAISAALYYGPAYFLNKLLNLIQEIDAGEQDEFYLIKGVMIVSGLSLSLMILSIVVGQLYYWGSSSLRVKVKSMLNIELYRKTLRRMGTADMHRDAKEEEEDEVPKTAAAAAAEAANKNNTAAEERQINTIGTIVNLMSTDSQRISDFTTSWFVIIESPIELFVGISFLYSLLGSSCLLGLSVMIVTLPLNHYNSLMFARTQEKLMEARDKRVSLMNEVLQGIRQIKFFAWESNWEKRVLEARDEEIKHLRTTFLSEVLFNFLWQGTPLLVTIVTFFTFTKIQGQELTAPIAFTAITVFTELRSALNSLPETFVDTLQALISVRRIESYLDEEEISPPTTNLDPNCRVRIGFRNATVSWVDVLSDDENEEDDEEDDANNTTAVNSSANNSLQIPRSTSTYTFQSTTPAPSTYEEADTFVLHNLDAHFPNGKFSIICGATGSGKTLMMLSLLGETVLLEGESFCPRTAVSDTLEADVEIPANITRKDWILDHAVAYVSQTAWLRNASIRDNILFGLPYIEKRYKETMYACALDKDMNNLDDGDATEVGEKGITLSGGQRARVALARAVYSRARNVLMDDVLSAVDAHTARHLHDKCLVGPLMEGRTRILITHHVGLCIQKASYVVHLEHGRINLCGSPQELETQGTLESILDDVVAPTGDEEPDTIEEEVQQLDPELMKPADSQIPIADHNAAPKQLIKEETRNVGHINSRLYKLYFNALGGSVYWVIVFAFIFGSRALDVAESWWIKKWVASNEPTNSILNTTMSIMEKAHYYFMQQQVTSPKSVVDGDVATFRPAAHSRSFGLFSTTEGSDQLDMYLTIYILITMTNIVVGAGRFASLYYGTLRASKKLYQQLLQRVLRAPMRFFDTTPVGRILNRFSKDFEYIDSGVPNDLMYFLIQWLIIISAIMTVCTVLPAFVIPMAMVTFLNVVIGKRFSAASRELRRMDSVTRSPLFTHFGETLVGVATIRAYGVTRQFMNEMLRRVDENARPFYYVWIANRWVGVRFSFLGAAVNFCTGIFILLSLSYMDASLAGFCLSFVLSYTSQMTMAIKRYTRLEMSFNAVERVVEFMEIEQESPAITALRTPPHWPVEGKINVKDLEVRYAPDLDPVLKGLTFTVDAREKVGVVGRTGSGKSTLALSFFRFVEPTEGNILIDGIDICQIGTQDLRSNLTIIPQDPVLFSGTLRSNLDPFQEFDEESIMAALKRVELLPSDDDVDVPEQGDSHSREDLLLTSNVFTDLESPVSEGGQNFSQGQRQLICLARALLKRNRIVLMDEATASVDFETDEAIQKTIATEFADCTILCIAHRLRTVIEYDKILVLDQGEIAEFASPLELLNTPDSIFNKMCENSGEYEALVALAKEKHELVDVL</sequence>
<gene>
    <name evidence="14" type="primary">RDI1</name>
    <name evidence="14" type="ORF">ATC70_009935</name>
</gene>
<keyword evidence="8 11" id="KW-0472">Membrane</keyword>
<feature type="transmembrane region" description="Helical" evidence="11">
    <location>
        <begin position="6"/>
        <end position="26"/>
    </location>
</feature>
<feature type="region of interest" description="Disordered" evidence="10">
    <location>
        <begin position="393"/>
        <end position="420"/>
    </location>
</feature>
<dbReference type="InterPro" id="IPR017871">
    <property type="entry name" value="ABC_transporter-like_CS"/>
</dbReference>
<dbReference type="InterPro" id="IPR027417">
    <property type="entry name" value="P-loop_NTPase"/>
</dbReference>
<keyword evidence="4" id="KW-0677">Repeat</keyword>
<dbReference type="SUPFAM" id="SSF90123">
    <property type="entry name" value="ABC transporter transmembrane region"/>
    <property type="match status" value="2"/>
</dbReference>
<feature type="transmembrane region" description="Helical" evidence="11">
    <location>
        <begin position="146"/>
        <end position="168"/>
    </location>
</feature>
<dbReference type="EMBL" id="JASEJX010000012">
    <property type="protein sequence ID" value="KAK4519695.1"/>
    <property type="molecule type" value="Genomic_DNA"/>
</dbReference>
<feature type="transmembrane region" description="Helical" evidence="11">
    <location>
        <begin position="1250"/>
        <end position="1269"/>
    </location>
</feature>
<feature type="transmembrane region" description="Helical" evidence="11">
    <location>
        <begin position="557"/>
        <end position="578"/>
    </location>
</feature>
<evidence type="ECO:0000256" key="4">
    <source>
        <dbReference type="ARBA" id="ARBA00022737"/>
    </source>
</evidence>
<dbReference type="GO" id="GO:0005524">
    <property type="term" value="F:ATP binding"/>
    <property type="evidence" value="ECO:0007669"/>
    <property type="project" value="UniProtKB-KW"/>
</dbReference>
<keyword evidence="5" id="KW-0547">Nucleotide-binding</keyword>
<dbReference type="InterPro" id="IPR003439">
    <property type="entry name" value="ABC_transporter-like_ATP-bd"/>
</dbReference>
<feature type="region of interest" description="Disordered" evidence="10">
    <location>
        <begin position="665"/>
        <end position="707"/>
    </location>
</feature>
<protein>
    <submittedName>
        <fullName evidence="14">Rho GDP dissociation inhibitor</fullName>
    </submittedName>
</protein>
<dbReference type="PROSITE" id="PS50893">
    <property type="entry name" value="ABC_TRANSPORTER_2"/>
    <property type="match status" value="2"/>
</dbReference>
<dbReference type="Proteomes" id="UP001304243">
    <property type="component" value="Unassembled WGS sequence"/>
</dbReference>
<dbReference type="SMART" id="SM00382">
    <property type="entry name" value="AAA"/>
    <property type="match status" value="2"/>
</dbReference>
<feature type="compositionally biased region" description="Polar residues" evidence="10">
    <location>
        <begin position="690"/>
        <end position="707"/>
    </location>
</feature>
<dbReference type="PANTHER" id="PTHR24223">
    <property type="entry name" value="ATP-BINDING CASSETTE SUB-FAMILY C"/>
    <property type="match status" value="1"/>
</dbReference>
<dbReference type="CDD" id="cd03250">
    <property type="entry name" value="ABCC_MRP_domain1"/>
    <property type="match status" value="1"/>
</dbReference>
<dbReference type="Gene3D" id="3.40.50.300">
    <property type="entry name" value="P-loop containing nucleotide triphosphate hydrolases"/>
    <property type="match status" value="2"/>
</dbReference>
<dbReference type="RefSeq" id="XP_064686361.1">
    <property type="nucleotide sequence ID" value="XM_064829159.1"/>
</dbReference>
<dbReference type="GO" id="GO:0016887">
    <property type="term" value="F:ATP hydrolysis activity"/>
    <property type="evidence" value="ECO:0007669"/>
    <property type="project" value="InterPro"/>
</dbReference>
<evidence type="ECO:0000256" key="6">
    <source>
        <dbReference type="ARBA" id="ARBA00022840"/>
    </source>
</evidence>
<dbReference type="InterPro" id="IPR003593">
    <property type="entry name" value="AAA+_ATPase"/>
</dbReference>
<keyword evidence="6" id="KW-0067">ATP-binding</keyword>
<evidence type="ECO:0000256" key="3">
    <source>
        <dbReference type="ARBA" id="ARBA00022692"/>
    </source>
</evidence>
<dbReference type="PANTHER" id="PTHR24223:SF353">
    <property type="entry name" value="ABC TRANSPORTER ATP-BINDING PROTEIN_PERMEASE VMR1-RELATED"/>
    <property type="match status" value="1"/>
</dbReference>
<dbReference type="Gene3D" id="1.20.1560.10">
    <property type="entry name" value="ABC transporter type 1, transmembrane domain"/>
    <property type="match status" value="2"/>
</dbReference>
<feature type="transmembrane region" description="Helical" evidence="11">
    <location>
        <begin position="221"/>
        <end position="240"/>
    </location>
</feature>
<feature type="transmembrane region" description="Helical" evidence="11">
    <location>
        <begin position="180"/>
        <end position="201"/>
    </location>
</feature>
<feature type="transmembrane region" description="Helical" evidence="11">
    <location>
        <begin position="461"/>
        <end position="487"/>
    </location>
</feature>
<evidence type="ECO:0000313" key="14">
    <source>
        <dbReference type="EMBL" id="KAK4519695.1"/>
    </source>
</evidence>
<dbReference type="InterPro" id="IPR036640">
    <property type="entry name" value="ABC1_TM_sf"/>
</dbReference>
<dbReference type="FunFam" id="3.40.50.300:FF:000825">
    <property type="entry name" value="ABC bile acid transporter"/>
    <property type="match status" value="1"/>
</dbReference>
<comment type="caution">
    <text evidence="14">The sequence shown here is derived from an EMBL/GenBank/DDBJ whole genome shotgun (WGS) entry which is preliminary data.</text>
</comment>
<evidence type="ECO:0000256" key="5">
    <source>
        <dbReference type="ARBA" id="ARBA00022741"/>
    </source>
</evidence>
<keyword evidence="3 11" id="KW-0812">Transmembrane</keyword>
<evidence type="ECO:0000256" key="9">
    <source>
        <dbReference type="ARBA" id="ARBA00023180"/>
    </source>
</evidence>
<dbReference type="CDD" id="cd18596">
    <property type="entry name" value="ABC_6TM_VMR1_D1_like"/>
    <property type="match status" value="1"/>
</dbReference>
<feature type="transmembrane region" description="Helical" evidence="11">
    <location>
        <begin position="1117"/>
        <end position="1140"/>
    </location>
</feature>
<keyword evidence="2" id="KW-0813">Transport</keyword>
<comment type="subcellular location">
    <subcellularLocation>
        <location evidence="1">Membrane</location>
        <topology evidence="1">Multi-pass membrane protein</topology>
    </subcellularLocation>
</comment>
<organism evidence="14 15">
    <name type="scientific">Mucor velutinosus</name>
    <dbReference type="NCBI Taxonomy" id="708070"/>
    <lineage>
        <taxon>Eukaryota</taxon>
        <taxon>Fungi</taxon>
        <taxon>Fungi incertae sedis</taxon>
        <taxon>Mucoromycota</taxon>
        <taxon>Mucoromycotina</taxon>
        <taxon>Mucoromycetes</taxon>
        <taxon>Mucorales</taxon>
        <taxon>Mucorineae</taxon>
        <taxon>Mucoraceae</taxon>
        <taxon>Mucor</taxon>
    </lineage>
</organism>
<feature type="domain" description="ABC transmembrane type-1" evidence="13">
    <location>
        <begin position="292"/>
        <end position="617"/>
    </location>
</feature>
<evidence type="ECO:0000259" key="12">
    <source>
        <dbReference type="PROSITE" id="PS50893"/>
    </source>
</evidence>
<evidence type="ECO:0000256" key="11">
    <source>
        <dbReference type="SAM" id="Phobius"/>
    </source>
</evidence>
<dbReference type="CDD" id="cd03244">
    <property type="entry name" value="ABCC_MRP_domain2"/>
    <property type="match status" value="1"/>
</dbReference>
<evidence type="ECO:0000256" key="7">
    <source>
        <dbReference type="ARBA" id="ARBA00022989"/>
    </source>
</evidence>
<feature type="transmembrane region" description="Helical" evidence="11">
    <location>
        <begin position="1199"/>
        <end position="1230"/>
    </location>
</feature>
<dbReference type="InterPro" id="IPR011527">
    <property type="entry name" value="ABC1_TM_dom"/>
</dbReference>
<dbReference type="FunFam" id="3.40.50.300:FF:000565">
    <property type="entry name" value="ABC bile acid transporter"/>
    <property type="match status" value="1"/>
</dbReference>
<dbReference type="PROSITE" id="PS50929">
    <property type="entry name" value="ABC_TM1F"/>
    <property type="match status" value="2"/>
</dbReference>
<feature type="compositionally biased region" description="Low complexity" evidence="10">
    <location>
        <begin position="405"/>
        <end position="420"/>
    </location>
</feature>